<evidence type="ECO:0000313" key="4">
    <source>
        <dbReference type="Proteomes" id="UP000239872"/>
    </source>
</evidence>
<dbReference type="AlphaFoldDB" id="A0A2S7SUD3"/>
<dbReference type="PRINTS" id="PR00081">
    <property type="entry name" value="GDHRDH"/>
</dbReference>
<accession>A0A2S7SUD3</accession>
<dbReference type="InterPro" id="IPR002347">
    <property type="entry name" value="SDR_fam"/>
</dbReference>
<sequence>MKTNLIIGASSGIGLALAKQLIAKGEKVIALSRTVPAIDNIEHHFYDAVSTDALPDLQTAIDSIVYCPGSINLRPFRALKPADFLQELQLNVMGAINCIQKYYSNLSASENASILMFSTVAVQTGMPFHASIAVSKGAIEGLTRSLAAEFAPKVRVNCIAPSLTNTPLADKLINTQAKLDVAALRHPLKKIGDPEQVAAMAAFLLSAEASFITGQIIHIDGGMSAVRL</sequence>
<dbReference type="CDD" id="cd05233">
    <property type="entry name" value="SDR_c"/>
    <property type="match status" value="1"/>
</dbReference>
<comment type="caution">
    <text evidence="3">The sequence shown here is derived from an EMBL/GenBank/DDBJ whole genome shotgun (WGS) entry which is preliminary data.</text>
</comment>
<evidence type="ECO:0000256" key="2">
    <source>
        <dbReference type="ARBA" id="ARBA00023002"/>
    </source>
</evidence>
<dbReference type="Proteomes" id="UP000239872">
    <property type="component" value="Unassembled WGS sequence"/>
</dbReference>
<dbReference type="Pfam" id="PF13561">
    <property type="entry name" value="adh_short_C2"/>
    <property type="match status" value="1"/>
</dbReference>
<proteinExistence type="inferred from homology"/>
<dbReference type="InterPro" id="IPR051122">
    <property type="entry name" value="SDR_DHRS6-like"/>
</dbReference>
<reference evidence="3 4" key="1">
    <citation type="submission" date="2018-01" db="EMBL/GenBank/DDBJ databases">
        <title>A novel member of the phylum Bacteroidetes isolated from glacier ice.</title>
        <authorList>
            <person name="Liu Q."/>
            <person name="Xin Y.-H."/>
        </authorList>
    </citation>
    <scope>NUCLEOTIDE SEQUENCE [LARGE SCALE GENOMIC DNA]</scope>
    <source>
        <strain evidence="3 4">RB1R16</strain>
    </source>
</reference>
<organism evidence="3 4">
    <name type="scientific">Flavipsychrobacter stenotrophus</name>
    <dbReference type="NCBI Taxonomy" id="2077091"/>
    <lineage>
        <taxon>Bacteria</taxon>
        <taxon>Pseudomonadati</taxon>
        <taxon>Bacteroidota</taxon>
        <taxon>Chitinophagia</taxon>
        <taxon>Chitinophagales</taxon>
        <taxon>Chitinophagaceae</taxon>
        <taxon>Flavipsychrobacter</taxon>
    </lineage>
</organism>
<name>A0A2S7SUD3_9BACT</name>
<dbReference type="EMBL" id="PPSL01000004">
    <property type="protein sequence ID" value="PQJ10205.1"/>
    <property type="molecule type" value="Genomic_DNA"/>
</dbReference>
<dbReference type="PANTHER" id="PTHR43477">
    <property type="entry name" value="DIHYDROANTICAPSIN 7-DEHYDROGENASE"/>
    <property type="match status" value="1"/>
</dbReference>
<dbReference type="SUPFAM" id="SSF51735">
    <property type="entry name" value="NAD(P)-binding Rossmann-fold domains"/>
    <property type="match status" value="1"/>
</dbReference>
<comment type="similarity">
    <text evidence="1">Belongs to the short-chain dehydrogenases/reductases (SDR) family.</text>
</comment>
<dbReference type="PANTHER" id="PTHR43477:SF1">
    <property type="entry name" value="DIHYDROANTICAPSIN 7-DEHYDROGENASE"/>
    <property type="match status" value="1"/>
</dbReference>
<keyword evidence="2" id="KW-0560">Oxidoreductase</keyword>
<dbReference type="Gene3D" id="3.40.50.720">
    <property type="entry name" value="NAD(P)-binding Rossmann-like Domain"/>
    <property type="match status" value="1"/>
</dbReference>
<keyword evidence="4" id="KW-1185">Reference proteome</keyword>
<dbReference type="InterPro" id="IPR036291">
    <property type="entry name" value="NAD(P)-bd_dom_sf"/>
</dbReference>
<dbReference type="GO" id="GO:0016491">
    <property type="term" value="F:oxidoreductase activity"/>
    <property type="evidence" value="ECO:0007669"/>
    <property type="project" value="UniProtKB-KW"/>
</dbReference>
<gene>
    <name evidence="3" type="ORF">CJD36_016055</name>
</gene>
<protein>
    <submittedName>
        <fullName evidence="3">Oxidoreductase</fullName>
    </submittedName>
</protein>
<evidence type="ECO:0000256" key="1">
    <source>
        <dbReference type="ARBA" id="ARBA00006484"/>
    </source>
</evidence>
<dbReference type="Pfam" id="PF00106">
    <property type="entry name" value="adh_short"/>
    <property type="match status" value="1"/>
</dbReference>
<dbReference type="OrthoDB" id="9804104at2"/>
<evidence type="ECO:0000313" key="3">
    <source>
        <dbReference type="EMBL" id="PQJ10205.1"/>
    </source>
</evidence>
<dbReference type="RefSeq" id="WP_105040214.1">
    <property type="nucleotide sequence ID" value="NZ_PPSL01000004.1"/>
</dbReference>